<keyword evidence="1" id="KW-0812">Transmembrane</keyword>
<dbReference type="Gramene" id="rna37864">
    <property type="protein sequence ID" value="RHN53101.1"/>
    <property type="gene ID" value="gene37864"/>
</dbReference>
<dbReference type="InterPro" id="IPR009810">
    <property type="entry name" value="Nodulin_late_dom"/>
</dbReference>
<dbReference type="EMBL" id="PSQE01000006">
    <property type="protein sequence ID" value="RHN53101.1"/>
    <property type="molecule type" value="Genomic_DNA"/>
</dbReference>
<dbReference type="AlphaFoldDB" id="A0A396HKV8"/>
<proteinExistence type="predicted"/>
<dbReference type="Pfam" id="PF07127">
    <property type="entry name" value="Nodulin_late"/>
    <property type="match status" value="1"/>
</dbReference>
<name>A0A396HKV8_MEDTR</name>
<sequence>MAKVTKFGYIIIHFLSLFFLAMNVAGGRECHANSHCVGKITCVLPQKPECWNYVCVCYDSNKYR</sequence>
<dbReference type="Proteomes" id="UP000265566">
    <property type="component" value="Chromosome 6"/>
</dbReference>
<dbReference type="GO" id="GO:0046872">
    <property type="term" value="F:metal ion binding"/>
    <property type="evidence" value="ECO:0007669"/>
    <property type="project" value="InterPro"/>
</dbReference>
<feature type="domain" description="Late nodulin" evidence="2">
    <location>
        <begin position="1"/>
        <end position="55"/>
    </location>
</feature>
<keyword evidence="1" id="KW-1133">Transmembrane helix</keyword>
<comment type="caution">
    <text evidence="3">The sequence shown here is derived from an EMBL/GenBank/DDBJ whole genome shotgun (WGS) entry which is preliminary data.</text>
</comment>
<evidence type="ECO:0000256" key="1">
    <source>
        <dbReference type="SAM" id="Phobius"/>
    </source>
</evidence>
<reference evidence="3" key="1">
    <citation type="journal article" date="2018" name="Nat. Plants">
        <title>Whole-genome landscape of Medicago truncatula symbiotic genes.</title>
        <authorList>
            <person name="Pecrix Y."/>
            <person name="Gamas P."/>
            <person name="Carrere S."/>
        </authorList>
    </citation>
    <scope>NUCLEOTIDE SEQUENCE</scope>
    <source>
        <tissue evidence="3">Leaves</tissue>
    </source>
</reference>
<evidence type="ECO:0000259" key="2">
    <source>
        <dbReference type="Pfam" id="PF07127"/>
    </source>
</evidence>
<protein>
    <submittedName>
        <fullName evidence="3">Putative Late nodulin</fullName>
    </submittedName>
</protein>
<feature type="transmembrane region" description="Helical" evidence="1">
    <location>
        <begin position="7"/>
        <end position="26"/>
    </location>
</feature>
<accession>A0A396HKV8</accession>
<organism evidence="3">
    <name type="scientific">Medicago truncatula</name>
    <name type="common">Barrel medic</name>
    <name type="synonym">Medicago tribuloides</name>
    <dbReference type="NCBI Taxonomy" id="3880"/>
    <lineage>
        <taxon>Eukaryota</taxon>
        <taxon>Viridiplantae</taxon>
        <taxon>Streptophyta</taxon>
        <taxon>Embryophyta</taxon>
        <taxon>Tracheophyta</taxon>
        <taxon>Spermatophyta</taxon>
        <taxon>Magnoliopsida</taxon>
        <taxon>eudicotyledons</taxon>
        <taxon>Gunneridae</taxon>
        <taxon>Pentapetalae</taxon>
        <taxon>rosids</taxon>
        <taxon>fabids</taxon>
        <taxon>Fabales</taxon>
        <taxon>Fabaceae</taxon>
        <taxon>Papilionoideae</taxon>
        <taxon>50 kb inversion clade</taxon>
        <taxon>NPAAA clade</taxon>
        <taxon>Hologalegina</taxon>
        <taxon>IRL clade</taxon>
        <taxon>Trifolieae</taxon>
        <taxon>Medicago</taxon>
    </lineage>
</organism>
<keyword evidence="1" id="KW-0472">Membrane</keyword>
<gene>
    <name evidence="3" type="ORF">MtrunA17_Chr6g0487801</name>
</gene>
<evidence type="ECO:0000313" key="3">
    <source>
        <dbReference type="EMBL" id="RHN53101.1"/>
    </source>
</evidence>